<name>A0A2K1P0B9_9BACT</name>
<protein>
    <submittedName>
        <fullName evidence="1">Uncharacterized protein</fullName>
    </submittedName>
</protein>
<evidence type="ECO:0000313" key="2">
    <source>
        <dbReference type="Proteomes" id="UP000236434"/>
    </source>
</evidence>
<dbReference type="EMBL" id="AZRL01000016">
    <property type="protein sequence ID" value="PNR96177.1"/>
    <property type="molecule type" value="Genomic_DNA"/>
</dbReference>
<dbReference type="AlphaFoldDB" id="A0A2K1P0B9"/>
<accession>A0A2K1P0B9</accession>
<evidence type="ECO:0000313" key="1">
    <source>
        <dbReference type="EMBL" id="PNR96177.1"/>
    </source>
</evidence>
<organism evidence="1 2">
    <name type="scientific">Petrotoga olearia DSM 13574</name>
    <dbReference type="NCBI Taxonomy" id="1122955"/>
    <lineage>
        <taxon>Bacteria</taxon>
        <taxon>Thermotogati</taxon>
        <taxon>Thermotogota</taxon>
        <taxon>Thermotogae</taxon>
        <taxon>Petrotogales</taxon>
        <taxon>Petrotogaceae</taxon>
        <taxon>Petrotoga</taxon>
    </lineage>
</organism>
<comment type="caution">
    <text evidence="1">The sequence shown here is derived from an EMBL/GenBank/DDBJ whole genome shotgun (WGS) entry which is preliminary data.</text>
</comment>
<proteinExistence type="predicted"/>
<sequence length="38" mass="4572">MKITDLRSEKIKIKLKKPFVISRGATEYWDWYATRNGK</sequence>
<reference evidence="1 2" key="1">
    <citation type="submission" date="2013-12" db="EMBL/GenBank/DDBJ databases">
        <title>Comparative genomics of Petrotoga isolates.</title>
        <authorList>
            <person name="Nesbo C.L."/>
            <person name="Charchuk R."/>
            <person name="Chow K."/>
        </authorList>
    </citation>
    <scope>NUCLEOTIDE SEQUENCE [LARGE SCALE GENOMIC DNA]</scope>
    <source>
        <strain evidence="1 2">DSM 13574</strain>
    </source>
</reference>
<gene>
    <name evidence="1" type="ORF">X929_06230</name>
</gene>
<dbReference type="Proteomes" id="UP000236434">
    <property type="component" value="Unassembled WGS sequence"/>
</dbReference>